<dbReference type="RefSeq" id="WP_105531643.1">
    <property type="nucleotide sequence ID" value="NZ_PUGF01000008.1"/>
</dbReference>
<accession>A0A2S9GZW8</accession>
<proteinExistence type="inferred from homology"/>
<dbReference type="AlphaFoldDB" id="A0A2S9GZW8"/>
<reference evidence="3 4" key="1">
    <citation type="submission" date="2018-02" db="EMBL/GenBank/DDBJ databases">
        <title>Solimicrobium silvestre gen. nov., sp. nov., isolated from alpine forest soil.</title>
        <authorList>
            <person name="Margesin R."/>
            <person name="Albuquerque L."/>
            <person name="Zhang D.-C."/>
            <person name="Froufe H.J.C."/>
            <person name="Severino R."/>
            <person name="Roxo I."/>
            <person name="Egas C."/>
            <person name="Da Costa M.S."/>
        </authorList>
    </citation>
    <scope>NUCLEOTIDE SEQUENCE [LARGE SCALE GENOMIC DNA]</scope>
    <source>
        <strain evidence="3 4">S20-91</strain>
    </source>
</reference>
<comment type="caution">
    <text evidence="3">The sequence shown here is derived from an EMBL/GenBank/DDBJ whole genome shotgun (WGS) entry which is preliminary data.</text>
</comment>
<dbReference type="OrthoDB" id="9794876at2"/>
<evidence type="ECO:0000313" key="4">
    <source>
        <dbReference type="Proteomes" id="UP000237839"/>
    </source>
</evidence>
<comment type="similarity">
    <text evidence="1 2">Belongs to the UPF0102 family.</text>
</comment>
<dbReference type="Proteomes" id="UP000237839">
    <property type="component" value="Unassembled WGS sequence"/>
</dbReference>
<dbReference type="Gene3D" id="3.40.1350.10">
    <property type="match status" value="1"/>
</dbReference>
<gene>
    <name evidence="3" type="ORF">S2091_1981</name>
</gene>
<dbReference type="EMBL" id="PUGF01000008">
    <property type="protein sequence ID" value="PRC93243.1"/>
    <property type="molecule type" value="Genomic_DNA"/>
</dbReference>
<name>A0A2S9GZW8_9BURK</name>
<organism evidence="3 4">
    <name type="scientific">Solimicrobium silvestre</name>
    <dbReference type="NCBI Taxonomy" id="2099400"/>
    <lineage>
        <taxon>Bacteria</taxon>
        <taxon>Pseudomonadati</taxon>
        <taxon>Pseudomonadota</taxon>
        <taxon>Betaproteobacteria</taxon>
        <taxon>Burkholderiales</taxon>
        <taxon>Oxalobacteraceae</taxon>
        <taxon>Solimicrobium</taxon>
    </lineage>
</organism>
<dbReference type="SUPFAM" id="SSF52980">
    <property type="entry name" value="Restriction endonuclease-like"/>
    <property type="match status" value="1"/>
</dbReference>
<evidence type="ECO:0000256" key="2">
    <source>
        <dbReference type="HAMAP-Rule" id="MF_00048"/>
    </source>
</evidence>
<evidence type="ECO:0000256" key="1">
    <source>
        <dbReference type="ARBA" id="ARBA00006738"/>
    </source>
</evidence>
<dbReference type="InterPro" id="IPR003509">
    <property type="entry name" value="UPF0102_YraN-like"/>
</dbReference>
<sequence length="121" mass="13834">MQWLTKLTKNRQLLGQEGEKQALRYLHEQGLVHIESNFRRPFGEIDLIMQDHSTLVFVEVRSRAQSQFGGAAASVTRAKQRRLVLAAQAYLQRYPQPPPCRFDVIAIDAGVVEWLKNVMDG</sequence>
<dbReference type="CDD" id="cd20736">
    <property type="entry name" value="PoNe_Nuclease"/>
    <property type="match status" value="1"/>
</dbReference>
<protein>
    <recommendedName>
        <fullName evidence="2">UPF0102 protein S2091_1981</fullName>
    </recommendedName>
</protein>
<dbReference type="HAMAP" id="MF_00048">
    <property type="entry name" value="UPF0102"/>
    <property type="match status" value="1"/>
</dbReference>
<dbReference type="Pfam" id="PF02021">
    <property type="entry name" value="UPF0102"/>
    <property type="match status" value="1"/>
</dbReference>
<keyword evidence="4" id="KW-1185">Reference proteome</keyword>
<dbReference type="GO" id="GO:0003676">
    <property type="term" value="F:nucleic acid binding"/>
    <property type="evidence" value="ECO:0007669"/>
    <property type="project" value="InterPro"/>
</dbReference>
<evidence type="ECO:0000313" key="3">
    <source>
        <dbReference type="EMBL" id="PRC93243.1"/>
    </source>
</evidence>
<dbReference type="PANTHER" id="PTHR34039:SF1">
    <property type="entry name" value="UPF0102 PROTEIN YRAN"/>
    <property type="match status" value="1"/>
</dbReference>
<dbReference type="InterPro" id="IPR011856">
    <property type="entry name" value="tRNA_endonuc-like_dom_sf"/>
</dbReference>
<dbReference type="InterPro" id="IPR011335">
    <property type="entry name" value="Restrct_endonuc-II-like"/>
</dbReference>
<dbReference type="PANTHER" id="PTHR34039">
    <property type="entry name" value="UPF0102 PROTEIN YRAN"/>
    <property type="match status" value="1"/>
</dbReference>